<dbReference type="KEGG" id="tpe:Tpen_1210"/>
<proteinExistence type="predicted"/>
<dbReference type="PANTHER" id="PTHR43790">
    <property type="entry name" value="CARBOHYDRATE TRANSPORT ATP-BINDING PROTEIN MG119-RELATED"/>
    <property type="match status" value="1"/>
</dbReference>
<evidence type="ECO:0000259" key="3">
    <source>
        <dbReference type="PROSITE" id="PS50893"/>
    </source>
</evidence>
<dbReference type="RefSeq" id="WP_011752873.1">
    <property type="nucleotide sequence ID" value="NC_008698.1"/>
</dbReference>
<evidence type="ECO:0000256" key="2">
    <source>
        <dbReference type="ARBA" id="ARBA00022840"/>
    </source>
</evidence>
<evidence type="ECO:0000313" key="4">
    <source>
        <dbReference type="EMBL" id="ABL78608.1"/>
    </source>
</evidence>
<reference evidence="5" key="1">
    <citation type="journal article" date="2008" name="J. Bacteriol.">
        <title>Genome sequence of Thermofilum pendens reveals an exceptional loss of biosynthetic pathways without genome reduction.</title>
        <authorList>
            <person name="Anderson I."/>
            <person name="Rodriguez J."/>
            <person name="Susanti D."/>
            <person name="Porat I."/>
            <person name="Reich C."/>
            <person name="Ulrich L.E."/>
            <person name="Elkins J.G."/>
            <person name="Mavromatis K."/>
            <person name="Lykidis A."/>
            <person name="Kim E."/>
            <person name="Thompson L.S."/>
            <person name="Nolan M."/>
            <person name="Land M."/>
            <person name="Copeland A."/>
            <person name="Lapidus A."/>
            <person name="Lucas S."/>
            <person name="Detter C."/>
            <person name="Zhulin I.B."/>
            <person name="Olsen G.J."/>
            <person name="Whitman W."/>
            <person name="Mukhopadhyay B."/>
            <person name="Bristow J."/>
            <person name="Kyrpides N."/>
        </authorList>
    </citation>
    <scope>NUCLEOTIDE SEQUENCE [LARGE SCALE GENOMIC DNA]</scope>
    <source>
        <strain evidence="5">DSM 2475 / Hrk 5</strain>
    </source>
</reference>
<sequence length="259" mass="28900">MAEPLLEMRGIVKRFGRVEALRGVDFHVGRAEVVGLVGDNGAGKSTLVKIIAGVYQPDAGQMFFEGQPVVFRHPSEARARGIEIVYQHLALIDLLSIDRNIFLGREPTKRIGPIAILDKARMEREAWSILQDIGLRRIRSPSERVAKLSGGERQSVAIGRAMHFKAKLLILDEPTAALSVRETRRVLDHVLEVKKQGVSVIIISHNIYHVYEVSDRIVALDHGRKILDVPREKVTPEEVIDVIRTGAPATPQPEENQRV</sequence>
<protein>
    <submittedName>
        <fullName evidence="4">ABC transporter related</fullName>
    </submittedName>
</protein>
<dbReference type="GeneID" id="4600412"/>
<gene>
    <name evidence="4" type="ordered locus">Tpen_1210</name>
</gene>
<dbReference type="InterPro" id="IPR003593">
    <property type="entry name" value="AAA+_ATPase"/>
</dbReference>
<dbReference type="eggNOG" id="arCOG00186">
    <property type="taxonomic scope" value="Archaea"/>
</dbReference>
<dbReference type="Pfam" id="PF00005">
    <property type="entry name" value="ABC_tran"/>
    <property type="match status" value="1"/>
</dbReference>
<dbReference type="Gene3D" id="3.40.50.300">
    <property type="entry name" value="P-loop containing nucleotide triphosphate hydrolases"/>
    <property type="match status" value="1"/>
</dbReference>
<name>A1RZH8_THEPD</name>
<dbReference type="AlphaFoldDB" id="A1RZH8"/>
<organism evidence="4 5">
    <name type="scientific">Thermofilum pendens (strain DSM 2475 / Hrk 5)</name>
    <dbReference type="NCBI Taxonomy" id="368408"/>
    <lineage>
        <taxon>Archaea</taxon>
        <taxon>Thermoproteota</taxon>
        <taxon>Thermoprotei</taxon>
        <taxon>Thermofilales</taxon>
        <taxon>Thermofilaceae</taxon>
        <taxon>Thermofilum</taxon>
    </lineage>
</organism>
<dbReference type="SUPFAM" id="SSF52540">
    <property type="entry name" value="P-loop containing nucleoside triphosphate hydrolases"/>
    <property type="match status" value="1"/>
</dbReference>
<dbReference type="STRING" id="368408.Tpen_1210"/>
<dbReference type="OrthoDB" id="18209at2157"/>
<dbReference type="GO" id="GO:0016887">
    <property type="term" value="F:ATP hydrolysis activity"/>
    <property type="evidence" value="ECO:0007669"/>
    <property type="project" value="InterPro"/>
</dbReference>
<keyword evidence="1" id="KW-0547">Nucleotide-binding</keyword>
<dbReference type="InterPro" id="IPR027417">
    <property type="entry name" value="P-loop_NTPase"/>
</dbReference>
<dbReference type="PROSITE" id="PS50893">
    <property type="entry name" value="ABC_TRANSPORTER_2"/>
    <property type="match status" value="1"/>
</dbReference>
<keyword evidence="2" id="KW-0067">ATP-binding</keyword>
<evidence type="ECO:0000313" key="5">
    <source>
        <dbReference type="Proteomes" id="UP000000641"/>
    </source>
</evidence>
<dbReference type="EMBL" id="CP000505">
    <property type="protein sequence ID" value="ABL78608.1"/>
    <property type="molecule type" value="Genomic_DNA"/>
</dbReference>
<dbReference type="PANTHER" id="PTHR43790:SF8">
    <property type="entry name" value="SUGAR ABC TRANSPORTER ATP-BINDING PROTEIN"/>
    <property type="match status" value="1"/>
</dbReference>
<dbReference type="CDD" id="cd03216">
    <property type="entry name" value="ABC_Carb_Monos_I"/>
    <property type="match status" value="1"/>
</dbReference>
<dbReference type="InterPro" id="IPR050107">
    <property type="entry name" value="ABC_carbohydrate_import_ATPase"/>
</dbReference>
<accession>A1RZH8</accession>
<dbReference type="HOGENOM" id="CLU_000604_1_2_2"/>
<dbReference type="Proteomes" id="UP000000641">
    <property type="component" value="Chromosome"/>
</dbReference>
<keyword evidence="5" id="KW-1185">Reference proteome</keyword>
<feature type="domain" description="ABC transporter" evidence="3">
    <location>
        <begin position="6"/>
        <end position="247"/>
    </location>
</feature>
<evidence type="ECO:0000256" key="1">
    <source>
        <dbReference type="ARBA" id="ARBA00022741"/>
    </source>
</evidence>
<dbReference type="SMART" id="SM00382">
    <property type="entry name" value="AAA"/>
    <property type="match status" value="1"/>
</dbReference>
<dbReference type="GO" id="GO:0005524">
    <property type="term" value="F:ATP binding"/>
    <property type="evidence" value="ECO:0007669"/>
    <property type="project" value="UniProtKB-KW"/>
</dbReference>
<dbReference type="EnsemblBacteria" id="ABL78608">
    <property type="protein sequence ID" value="ABL78608"/>
    <property type="gene ID" value="Tpen_1210"/>
</dbReference>
<dbReference type="InterPro" id="IPR003439">
    <property type="entry name" value="ABC_transporter-like_ATP-bd"/>
</dbReference>